<proteinExistence type="inferred from homology"/>
<evidence type="ECO:0000256" key="7">
    <source>
        <dbReference type="HAMAP-Rule" id="MF_01325"/>
    </source>
</evidence>
<dbReference type="SUPFAM" id="SSF50447">
    <property type="entry name" value="Translation proteins"/>
    <property type="match status" value="1"/>
</dbReference>
<gene>
    <name evidence="7 8" type="primary">rplC</name>
    <name evidence="8" type="ORF">MFMK1_000121</name>
</gene>
<keyword evidence="5 7" id="KW-0687">Ribonucleoprotein</keyword>
<dbReference type="KEGG" id="dbc:MFMK1_000121"/>
<dbReference type="EMBL" id="CP121694">
    <property type="protein sequence ID" value="WRO20363.1"/>
    <property type="molecule type" value="Genomic_DNA"/>
</dbReference>
<dbReference type="Gene3D" id="2.40.30.10">
    <property type="entry name" value="Translation factors"/>
    <property type="match status" value="1"/>
</dbReference>
<keyword evidence="3 7" id="KW-0694">RNA-binding</keyword>
<dbReference type="InterPro" id="IPR000597">
    <property type="entry name" value="Ribosomal_uL3"/>
</dbReference>
<protein>
    <recommendedName>
        <fullName evidence="6 7">Large ribosomal subunit protein uL3</fullName>
    </recommendedName>
</protein>
<dbReference type="RefSeq" id="WP_366923263.1">
    <property type="nucleotide sequence ID" value="NZ_CP121694.1"/>
</dbReference>
<organism evidence="8 9">
    <name type="scientific">Metallumcola ferriviriculae</name>
    <dbReference type="NCBI Taxonomy" id="3039180"/>
    <lineage>
        <taxon>Bacteria</taxon>
        <taxon>Bacillati</taxon>
        <taxon>Bacillota</taxon>
        <taxon>Clostridia</taxon>
        <taxon>Neomoorellales</taxon>
        <taxon>Desulfitibacteraceae</taxon>
        <taxon>Metallumcola</taxon>
    </lineage>
</organism>
<accession>A0AAU0UI01</accession>
<evidence type="ECO:0000313" key="8">
    <source>
        <dbReference type="EMBL" id="WRO20363.1"/>
    </source>
</evidence>
<keyword evidence="2 7" id="KW-0699">rRNA-binding</keyword>
<evidence type="ECO:0000313" key="9">
    <source>
        <dbReference type="Proteomes" id="UP001329915"/>
    </source>
</evidence>
<dbReference type="NCBIfam" id="TIGR03625">
    <property type="entry name" value="L3_bact"/>
    <property type="match status" value="1"/>
</dbReference>
<dbReference type="FunFam" id="3.30.160.810:FF:000001">
    <property type="entry name" value="50S ribosomal protein L3"/>
    <property type="match status" value="1"/>
</dbReference>
<dbReference type="Gene3D" id="3.30.160.810">
    <property type="match status" value="1"/>
</dbReference>
<comment type="similarity">
    <text evidence="1 7">Belongs to the universal ribosomal protein uL3 family.</text>
</comment>
<dbReference type="InterPro" id="IPR009000">
    <property type="entry name" value="Transl_B-barrel_sf"/>
</dbReference>
<evidence type="ECO:0000256" key="5">
    <source>
        <dbReference type="ARBA" id="ARBA00023274"/>
    </source>
</evidence>
<dbReference type="FunFam" id="2.40.30.10:FF:000004">
    <property type="entry name" value="50S ribosomal protein L3"/>
    <property type="match status" value="1"/>
</dbReference>
<dbReference type="InterPro" id="IPR019927">
    <property type="entry name" value="Ribosomal_uL3_bac/org-type"/>
</dbReference>
<dbReference type="PANTHER" id="PTHR11229">
    <property type="entry name" value="50S RIBOSOMAL PROTEIN L3"/>
    <property type="match status" value="1"/>
</dbReference>
<evidence type="ECO:0000256" key="4">
    <source>
        <dbReference type="ARBA" id="ARBA00022980"/>
    </source>
</evidence>
<evidence type="ECO:0000256" key="2">
    <source>
        <dbReference type="ARBA" id="ARBA00022730"/>
    </source>
</evidence>
<dbReference type="PANTHER" id="PTHR11229:SF16">
    <property type="entry name" value="LARGE RIBOSOMAL SUBUNIT PROTEIN UL3C"/>
    <property type="match status" value="1"/>
</dbReference>
<dbReference type="HAMAP" id="MF_01325_B">
    <property type="entry name" value="Ribosomal_uL3_B"/>
    <property type="match status" value="1"/>
</dbReference>
<dbReference type="GO" id="GO:0003735">
    <property type="term" value="F:structural constituent of ribosome"/>
    <property type="evidence" value="ECO:0007669"/>
    <property type="project" value="UniProtKB-UniRule"/>
</dbReference>
<sequence length="209" mass="22617">MSRAILGRKVGMTQIFTEDGSFIPVTVIEAGPCVVVQKKTVETDGYNAIQIGFANQKPGAVTKPIKGHFNKADVKPLRYLREIRVDNPDDYQVGQEVKIEDIFKAGDFVDVTGISKGKGFTGSIKAHGFSRGPMSHGSHYHRGSGALGSLGPNRVFKGRPLPGRRGSDRVTVQKLEVVKTDNEQNLLLVKGSVPGAKKTIMMVKDSVKA</sequence>
<dbReference type="GO" id="GO:0006412">
    <property type="term" value="P:translation"/>
    <property type="evidence" value="ECO:0007669"/>
    <property type="project" value="UniProtKB-UniRule"/>
</dbReference>
<evidence type="ECO:0000256" key="6">
    <source>
        <dbReference type="ARBA" id="ARBA00035243"/>
    </source>
</evidence>
<keyword evidence="4 7" id="KW-0689">Ribosomal protein</keyword>
<comment type="subunit">
    <text evidence="7">Part of the 50S ribosomal subunit. Forms a cluster with proteins L14 and L19.</text>
</comment>
<evidence type="ECO:0000256" key="3">
    <source>
        <dbReference type="ARBA" id="ARBA00022884"/>
    </source>
</evidence>
<name>A0AAU0UI01_9FIRM</name>
<evidence type="ECO:0000256" key="1">
    <source>
        <dbReference type="ARBA" id="ARBA00006540"/>
    </source>
</evidence>
<reference evidence="8 9" key="1">
    <citation type="submission" date="2023-04" db="EMBL/GenBank/DDBJ databases">
        <authorList>
            <person name="Hsu D."/>
        </authorList>
    </citation>
    <scope>NUCLEOTIDE SEQUENCE [LARGE SCALE GENOMIC DNA]</scope>
    <source>
        <strain evidence="8 9">MK1</strain>
    </source>
</reference>
<keyword evidence="9" id="KW-1185">Reference proteome</keyword>
<comment type="function">
    <text evidence="7">One of the primary rRNA binding proteins, it binds directly near the 3'-end of the 23S rRNA, where it nucleates assembly of the 50S subunit.</text>
</comment>
<dbReference type="AlphaFoldDB" id="A0AAU0UI01"/>
<dbReference type="GO" id="GO:0019843">
    <property type="term" value="F:rRNA binding"/>
    <property type="evidence" value="ECO:0007669"/>
    <property type="project" value="UniProtKB-UniRule"/>
</dbReference>
<dbReference type="Pfam" id="PF00297">
    <property type="entry name" value="Ribosomal_L3"/>
    <property type="match status" value="1"/>
</dbReference>
<dbReference type="Proteomes" id="UP001329915">
    <property type="component" value="Chromosome"/>
</dbReference>
<dbReference type="GO" id="GO:0022625">
    <property type="term" value="C:cytosolic large ribosomal subunit"/>
    <property type="evidence" value="ECO:0007669"/>
    <property type="project" value="TreeGrafter"/>
</dbReference>